<protein>
    <submittedName>
        <fullName evidence="1">Uncharacterized protein</fullName>
    </submittedName>
</protein>
<dbReference type="Proteomes" id="UP000266313">
    <property type="component" value="Chromosome"/>
</dbReference>
<dbReference type="EMBL" id="AP017928">
    <property type="protein sequence ID" value="BBA35983.1"/>
    <property type="molecule type" value="Genomic_DNA"/>
</dbReference>
<sequence>MKRESFSEIRVFCYAGYRGDEEPRRLLIDDRKVKVEILNRWTTPEHRYFKVLGDDCHIYTIRQNDRDSRWELTLLH</sequence>
<dbReference type="OrthoDB" id="1121317at2"/>
<accession>A0A250KWD9</accession>
<gene>
    <name evidence="1" type="ORF">sS8_4052</name>
</gene>
<dbReference type="KEGG" id="mmai:sS8_4052"/>
<evidence type="ECO:0000313" key="2">
    <source>
        <dbReference type="Proteomes" id="UP000266313"/>
    </source>
</evidence>
<dbReference type="AlphaFoldDB" id="A0A250KWD9"/>
<proteinExistence type="predicted"/>
<evidence type="ECO:0000313" key="1">
    <source>
        <dbReference type="EMBL" id="BBA35983.1"/>
    </source>
</evidence>
<dbReference type="RefSeq" id="WP_119631243.1">
    <property type="nucleotide sequence ID" value="NZ_AP017928.1"/>
</dbReference>
<organism evidence="1 2">
    <name type="scientific">Methylocaldum marinum</name>
    <dbReference type="NCBI Taxonomy" id="1432792"/>
    <lineage>
        <taxon>Bacteria</taxon>
        <taxon>Pseudomonadati</taxon>
        <taxon>Pseudomonadota</taxon>
        <taxon>Gammaproteobacteria</taxon>
        <taxon>Methylococcales</taxon>
        <taxon>Methylococcaceae</taxon>
        <taxon>Methylocaldum</taxon>
    </lineage>
</organism>
<name>A0A250KWD9_9GAMM</name>
<reference evidence="1 2" key="1">
    <citation type="submission" date="2016-12" db="EMBL/GenBank/DDBJ databases">
        <title>Genome sequencing of Methylocaldum marinum.</title>
        <authorList>
            <person name="Takeuchi M."/>
            <person name="Kamagata Y."/>
            <person name="Hiraoka S."/>
            <person name="Oshima K."/>
            <person name="Hattori M."/>
            <person name="Iwasaki W."/>
        </authorList>
    </citation>
    <scope>NUCLEOTIDE SEQUENCE [LARGE SCALE GENOMIC DNA]</scope>
    <source>
        <strain evidence="1 2">S8</strain>
    </source>
</reference>
<keyword evidence="2" id="KW-1185">Reference proteome</keyword>